<dbReference type="NCBIfam" id="NF005822">
    <property type="entry name" value="PRK07708.1"/>
    <property type="match status" value="1"/>
</dbReference>
<dbReference type="Proteomes" id="UP000094580">
    <property type="component" value="Unassembled WGS sequence"/>
</dbReference>
<evidence type="ECO:0000313" key="3">
    <source>
        <dbReference type="Proteomes" id="UP000094580"/>
    </source>
</evidence>
<dbReference type="PANTHER" id="PTHR48475:SF1">
    <property type="entry name" value="RNASE H TYPE-1 DOMAIN-CONTAINING PROTEIN"/>
    <property type="match status" value="1"/>
</dbReference>
<proteinExistence type="predicted"/>
<dbReference type="PANTHER" id="PTHR48475">
    <property type="entry name" value="RIBONUCLEASE H"/>
    <property type="match status" value="1"/>
</dbReference>
<comment type="caution">
    <text evidence="2">The sequence shown here is derived from an EMBL/GenBank/DDBJ whole genome shotgun (WGS) entry which is preliminary data.</text>
</comment>
<dbReference type="Pfam" id="PF13456">
    <property type="entry name" value="RVT_3"/>
    <property type="match status" value="1"/>
</dbReference>
<name>A0ABX2ZVG2_9BACI</name>
<dbReference type="Gene3D" id="3.30.420.10">
    <property type="entry name" value="Ribonuclease H-like superfamily/Ribonuclease H"/>
    <property type="match status" value="1"/>
</dbReference>
<dbReference type="RefSeq" id="WP_069031957.1">
    <property type="nucleotide sequence ID" value="NZ_MDKC01000001.1"/>
</dbReference>
<dbReference type="InterPro" id="IPR012337">
    <property type="entry name" value="RNaseH-like_sf"/>
</dbReference>
<dbReference type="InterPro" id="IPR036397">
    <property type="entry name" value="RNaseH_sf"/>
</dbReference>
<gene>
    <name evidence="2" type="ORF">BED47_00985</name>
</gene>
<dbReference type="InterPro" id="IPR002156">
    <property type="entry name" value="RNaseH_domain"/>
</dbReference>
<dbReference type="PROSITE" id="PS50879">
    <property type="entry name" value="RNASE_H_1"/>
    <property type="match status" value="1"/>
</dbReference>
<organism evidence="2 3">
    <name type="scientific">Gottfriedia luciferensis</name>
    <dbReference type="NCBI Taxonomy" id="178774"/>
    <lineage>
        <taxon>Bacteria</taxon>
        <taxon>Bacillati</taxon>
        <taxon>Bacillota</taxon>
        <taxon>Bacilli</taxon>
        <taxon>Bacillales</taxon>
        <taxon>Bacillaceae</taxon>
        <taxon>Gottfriedia</taxon>
    </lineage>
</organism>
<reference evidence="2 3" key="1">
    <citation type="submission" date="2016-07" db="EMBL/GenBank/DDBJ databases">
        <authorList>
            <person name="Townsley L."/>
            <person name="Shank E.A."/>
        </authorList>
    </citation>
    <scope>NUCLEOTIDE SEQUENCE [LARGE SCALE GENOMIC DNA]</scope>
    <source>
        <strain evidence="2 3">CH01</strain>
    </source>
</reference>
<evidence type="ECO:0000313" key="2">
    <source>
        <dbReference type="EMBL" id="ODG93773.1"/>
    </source>
</evidence>
<protein>
    <recommendedName>
        <fullName evidence="1">RNase H type-1 domain-containing protein</fullName>
    </recommendedName>
</protein>
<feature type="domain" description="RNase H type-1" evidence="1">
    <location>
        <begin position="70"/>
        <end position="207"/>
    </location>
</feature>
<sequence length="218" mass="25442">MKLKISWKYQTKKKYQITLETEWLEIKEALLLAEDFESTGRTREIIFLDQFDTEWTKKQVIKYLKELEEEPHNISIFFDGGFDLATSISGIGVCLYFSQNGKNYRKRFNEKLDGLMTNNEAEFAAIENAILLLEEMNITGQTIVIKGDSQVVINQLNGDWPCYEEQHERFINRIERKCKNLKLTLQLELIKRNDNKEAHNLATQALKGNKIISTIEVT</sequence>
<evidence type="ECO:0000259" key="1">
    <source>
        <dbReference type="PROSITE" id="PS50879"/>
    </source>
</evidence>
<accession>A0ABX2ZVG2</accession>
<dbReference type="CDD" id="cd09279">
    <property type="entry name" value="RNase_HI_like"/>
    <property type="match status" value="1"/>
</dbReference>
<dbReference type="EMBL" id="MDKC01000001">
    <property type="protein sequence ID" value="ODG93773.1"/>
    <property type="molecule type" value="Genomic_DNA"/>
</dbReference>
<keyword evidence="3" id="KW-1185">Reference proteome</keyword>
<dbReference type="SUPFAM" id="SSF53098">
    <property type="entry name" value="Ribonuclease H-like"/>
    <property type="match status" value="1"/>
</dbReference>